<protein>
    <submittedName>
        <fullName evidence="1">Uncharacterized protein</fullName>
    </submittedName>
</protein>
<sequence length="59" mass="7021">MMESSMKISLLEDPTFGWVHLLFPTEFVIGPEIHSKRTCHFRLPQLDKRIETTHTDYFL</sequence>
<name>A0A2P2Q619_RHIMU</name>
<dbReference type="AlphaFoldDB" id="A0A2P2Q619"/>
<dbReference type="EMBL" id="GGEC01081896">
    <property type="protein sequence ID" value="MBX62380.1"/>
    <property type="molecule type" value="Transcribed_RNA"/>
</dbReference>
<reference evidence="1" key="1">
    <citation type="submission" date="2018-02" db="EMBL/GenBank/DDBJ databases">
        <title>Rhizophora mucronata_Transcriptome.</title>
        <authorList>
            <person name="Meera S.P."/>
            <person name="Sreeshan A."/>
            <person name="Augustine A."/>
        </authorList>
    </citation>
    <scope>NUCLEOTIDE SEQUENCE</scope>
    <source>
        <tissue evidence="1">Leaf</tissue>
    </source>
</reference>
<evidence type="ECO:0000313" key="1">
    <source>
        <dbReference type="EMBL" id="MBX62380.1"/>
    </source>
</evidence>
<proteinExistence type="predicted"/>
<organism evidence="1">
    <name type="scientific">Rhizophora mucronata</name>
    <name type="common">Asiatic mangrove</name>
    <dbReference type="NCBI Taxonomy" id="61149"/>
    <lineage>
        <taxon>Eukaryota</taxon>
        <taxon>Viridiplantae</taxon>
        <taxon>Streptophyta</taxon>
        <taxon>Embryophyta</taxon>
        <taxon>Tracheophyta</taxon>
        <taxon>Spermatophyta</taxon>
        <taxon>Magnoliopsida</taxon>
        <taxon>eudicotyledons</taxon>
        <taxon>Gunneridae</taxon>
        <taxon>Pentapetalae</taxon>
        <taxon>rosids</taxon>
        <taxon>fabids</taxon>
        <taxon>Malpighiales</taxon>
        <taxon>Rhizophoraceae</taxon>
        <taxon>Rhizophora</taxon>
    </lineage>
</organism>
<accession>A0A2P2Q619</accession>